<gene>
    <name evidence="1" type="ORF">A3A40_00260</name>
</gene>
<comment type="caution">
    <text evidence="1">The sequence shown here is derived from an EMBL/GenBank/DDBJ whole genome shotgun (WGS) entry which is preliminary data.</text>
</comment>
<dbReference type="AlphaFoldDB" id="A0A1F6EJL2"/>
<sequence length="102" mass="11379">MNQRVARRLALKGFPENQEDALKHKLNGTSSHQFDIKFEPGEPFVIEGMIEVCEFTGPELLPIVGEQIEAIVGPEYVVCCSMSGRPDVYWKSANARPCPSGW</sequence>
<dbReference type="Proteomes" id="UP000178427">
    <property type="component" value="Unassembled WGS sequence"/>
</dbReference>
<accession>A0A1F6EJL2</accession>
<proteinExistence type="predicted"/>
<organism evidence="1 2">
    <name type="scientific">Candidatus Kaiserbacteria bacterium RIFCSPLOWO2_01_FULL_54_20</name>
    <dbReference type="NCBI Taxonomy" id="1798513"/>
    <lineage>
        <taxon>Bacteria</taxon>
        <taxon>Candidatus Kaiseribacteriota</taxon>
    </lineage>
</organism>
<protein>
    <submittedName>
        <fullName evidence="1">Uncharacterized protein</fullName>
    </submittedName>
</protein>
<evidence type="ECO:0000313" key="1">
    <source>
        <dbReference type="EMBL" id="OGG73831.1"/>
    </source>
</evidence>
<evidence type="ECO:0000313" key="2">
    <source>
        <dbReference type="Proteomes" id="UP000178427"/>
    </source>
</evidence>
<name>A0A1F6EJL2_9BACT</name>
<dbReference type="EMBL" id="MFMA01000029">
    <property type="protein sequence ID" value="OGG73831.1"/>
    <property type="molecule type" value="Genomic_DNA"/>
</dbReference>
<reference evidence="1 2" key="1">
    <citation type="journal article" date="2016" name="Nat. Commun.">
        <title>Thousands of microbial genomes shed light on interconnected biogeochemical processes in an aquifer system.</title>
        <authorList>
            <person name="Anantharaman K."/>
            <person name="Brown C.T."/>
            <person name="Hug L.A."/>
            <person name="Sharon I."/>
            <person name="Castelle C.J."/>
            <person name="Probst A.J."/>
            <person name="Thomas B.C."/>
            <person name="Singh A."/>
            <person name="Wilkins M.J."/>
            <person name="Karaoz U."/>
            <person name="Brodie E.L."/>
            <person name="Williams K.H."/>
            <person name="Hubbard S.S."/>
            <person name="Banfield J.F."/>
        </authorList>
    </citation>
    <scope>NUCLEOTIDE SEQUENCE [LARGE SCALE GENOMIC DNA]</scope>
</reference>